<protein>
    <submittedName>
        <fullName evidence="1">Uncharacterized protein</fullName>
    </submittedName>
</protein>
<sequence>MIHPGLERPNDNPLTTECGEAMSIKQCK</sequence>
<evidence type="ECO:0000313" key="1">
    <source>
        <dbReference type="EMBL" id="JAH10173.1"/>
    </source>
</evidence>
<accession>A0A0E9Q218</accession>
<dbReference type="AlphaFoldDB" id="A0A0E9Q218"/>
<name>A0A0E9Q218_ANGAN</name>
<dbReference type="EMBL" id="GBXM01098404">
    <property type="protein sequence ID" value="JAH10173.1"/>
    <property type="molecule type" value="Transcribed_RNA"/>
</dbReference>
<reference evidence="1" key="1">
    <citation type="submission" date="2014-11" db="EMBL/GenBank/DDBJ databases">
        <authorList>
            <person name="Amaro Gonzalez C."/>
        </authorList>
    </citation>
    <scope>NUCLEOTIDE SEQUENCE</scope>
</reference>
<proteinExistence type="predicted"/>
<reference evidence="1" key="2">
    <citation type="journal article" date="2015" name="Fish Shellfish Immunol.">
        <title>Early steps in the European eel (Anguilla anguilla)-Vibrio vulnificus interaction in the gills: Role of the RtxA13 toxin.</title>
        <authorList>
            <person name="Callol A."/>
            <person name="Pajuelo D."/>
            <person name="Ebbesson L."/>
            <person name="Teles M."/>
            <person name="MacKenzie S."/>
            <person name="Amaro C."/>
        </authorList>
    </citation>
    <scope>NUCLEOTIDE SEQUENCE</scope>
</reference>
<organism evidence="1">
    <name type="scientific">Anguilla anguilla</name>
    <name type="common">European freshwater eel</name>
    <name type="synonym">Muraena anguilla</name>
    <dbReference type="NCBI Taxonomy" id="7936"/>
    <lineage>
        <taxon>Eukaryota</taxon>
        <taxon>Metazoa</taxon>
        <taxon>Chordata</taxon>
        <taxon>Craniata</taxon>
        <taxon>Vertebrata</taxon>
        <taxon>Euteleostomi</taxon>
        <taxon>Actinopterygii</taxon>
        <taxon>Neopterygii</taxon>
        <taxon>Teleostei</taxon>
        <taxon>Anguilliformes</taxon>
        <taxon>Anguillidae</taxon>
        <taxon>Anguilla</taxon>
    </lineage>
</organism>